<comment type="pathway">
    <text evidence="1 6">Pyrimidine metabolism; dUMP biosynthesis; dUMP from dCTP (dUTP route): step 2/2.</text>
</comment>
<dbReference type="GO" id="GO:0004170">
    <property type="term" value="F:dUTP diphosphatase activity"/>
    <property type="evidence" value="ECO:0007669"/>
    <property type="project" value="UniProtKB-UniRule"/>
</dbReference>
<dbReference type="SUPFAM" id="SSF51283">
    <property type="entry name" value="dUTPase-like"/>
    <property type="match status" value="1"/>
</dbReference>
<keyword evidence="9" id="KW-1185">Reference proteome</keyword>
<dbReference type="PANTHER" id="PTHR11241">
    <property type="entry name" value="DEOXYURIDINE 5'-TRIPHOSPHATE NUCLEOTIDOHYDROLASE"/>
    <property type="match status" value="1"/>
</dbReference>
<evidence type="ECO:0000256" key="6">
    <source>
        <dbReference type="RuleBase" id="RU367024"/>
    </source>
</evidence>
<dbReference type="EC" id="3.6.1.23" evidence="6"/>
<dbReference type="InterPro" id="IPR033704">
    <property type="entry name" value="dUTPase_trimeric"/>
</dbReference>
<dbReference type="Pfam" id="PF00692">
    <property type="entry name" value="dUTPase"/>
    <property type="match status" value="1"/>
</dbReference>
<dbReference type="PANTHER" id="PTHR11241:SF0">
    <property type="entry name" value="DEOXYURIDINE 5'-TRIPHOSPHATE NUCLEOTIDOHYDROLASE"/>
    <property type="match status" value="1"/>
</dbReference>
<dbReference type="CDD" id="cd07557">
    <property type="entry name" value="trimeric_dUTPase"/>
    <property type="match status" value="1"/>
</dbReference>
<keyword evidence="6" id="KW-0460">Magnesium</keyword>
<evidence type="ECO:0000313" key="8">
    <source>
        <dbReference type="EMBL" id="TBU01900.1"/>
    </source>
</evidence>
<comment type="catalytic activity">
    <reaction evidence="6">
        <text>dUTP + H2O = dUMP + diphosphate + H(+)</text>
        <dbReference type="Rhea" id="RHEA:10248"/>
        <dbReference type="ChEBI" id="CHEBI:15377"/>
        <dbReference type="ChEBI" id="CHEBI:15378"/>
        <dbReference type="ChEBI" id="CHEBI:33019"/>
        <dbReference type="ChEBI" id="CHEBI:61555"/>
        <dbReference type="ChEBI" id="CHEBI:246422"/>
        <dbReference type="EC" id="3.6.1.23"/>
    </reaction>
</comment>
<comment type="similarity">
    <text evidence="2 6">Belongs to the dUTPase family.</text>
</comment>
<dbReference type="GO" id="GO:0046081">
    <property type="term" value="P:dUTP catabolic process"/>
    <property type="evidence" value="ECO:0007669"/>
    <property type="project" value="UniProtKB-UniRule"/>
</dbReference>
<accession>A0A4Q9L5M9</accession>
<dbReference type="GO" id="GO:0006226">
    <property type="term" value="P:dUMP biosynthetic process"/>
    <property type="evidence" value="ECO:0007669"/>
    <property type="project" value="UniProtKB-UniRule"/>
</dbReference>
<feature type="domain" description="dUTPase-like" evidence="7">
    <location>
        <begin position="11"/>
        <end position="112"/>
    </location>
</feature>
<comment type="function">
    <text evidence="6">Involved in nucleotide metabolism via production of dUMP, the immediate precursor of thymidine nucleotides, and decreases the intracellular concentration of dUTP so that uracil cannot be incorporated into DNA.</text>
</comment>
<protein>
    <recommendedName>
        <fullName evidence="6">Deoxyuridine 5'-triphosphate nucleotidohydrolase</fullName>
        <shortName evidence="6">dUTPase</shortName>
        <ecNumber evidence="6">3.6.1.23</ecNumber>
    </recommendedName>
    <alternativeName>
        <fullName evidence="6">dUTP pyrophosphatase</fullName>
    </alternativeName>
</protein>
<comment type="subunit">
    <text evidence="3 6">Homotrimer.</text>
</comment>
<name>A0A4Q9L5M9_9MICR</name>
<evidence type="ECO:0000259" key="7">
    <source>
        <dbReference type="Pfam" id="PF00692"/>
    </source>
</evidence>
<dbReference type="UniPathway" id="UPA00610">
    <property type="reaction ID" value="UER00666"/>
</dbReference>
<evidence type="ECO:0000256" key="5">
    <source>
        <dbReference type="ARBA" id="ARBA00023080"/>
    </source>
</evidence>
<evidence type="ECO:0000256" key="4">
    <source>
        <dbReference type="ARBA" id="ARBA00022801"/>
    </source>
</evidence>
<gene>
    <name evidence="8" type="ORF">CWI36_1236p0020</name>
</gene>
<dbReference type="STRING" id="148818.A0A4Q9L5M9"/>
<evidence type="ECO:0000256" key="2">
    <source>
        <dbReference type="ARBA" id="ARBA00006581"/>
    </source>
</evidence>
<dbReference type="EMBL" id="PITI01001236">
    <property type="protein sequence ID" value="TBU01900.1"/>
    <property type="molecule type" value="Genomic_DNA"/>
</dbReference>
<keyword evidence="6" id="KW-0479">Metal-binding</keyword>
<organism evidence="8 9">
    <name type="scientific">Hamiltosporidium magnivora</name>
    <dbReference type="NCBI Taxonomy" id="148818"/>
    <lineage>
        <taxon>Eukaryota</taxon>
        <taxon>Fungi</taxon>
        <taxon>Fungi incertae sedis</taxon>
        <taxon>Microsporidia</taxon>
        <taxon>Dubosqiidae</taxon>
        <taxon>Hamiltosporidium</taxon>
    </lineage>
</organism>
<dbReference type="Proteomes" id="UP000291404">
    <property type="component" value="Unassembled WGS sequence"/>
</dbReference>
<dbReference type="VEuPathDB" id="MicrosporidiaDB:CWI39_2973p0010"/>
<sequence length="113" mass="12692">MTYTIKKIHHDAKVPHRQTSGSAGYDLYTCTSGKIAPETTTFIHTGILLEVPYLTLILPRSGLASKHLIDVSGEYIPPNKLQEIVVCVTNYGKEEFIYNVNDRIAQMVFTFCN</sequence>
<dbReference type="VEuPathDB" id="MicrosporidiaDB:CWI36_1236p0020"/>
<keyword evidence="5 6" id="KW-0546">Nucleotide metabolism</keyword>
<dbReference type="InterPro" id="IPR029054">
    <property type="entry name" value="dUTPase-like"/>
</dbReference>
<dbReference type="InterPro" id="IPR008181">
    <property type="entry name" value="dUTPase"/>
</dbReference>
<evidence type="ECO:0000256" key="3">
    <source>
        <dbReference type="ARBA" id="ARBA00011233"/>
    </source>
</evidence>
<reference evidence="8 9" key="1">
    <citation type="submission" date="2017-12" db="EMBL/GenBank/DDBJ databases">
        <authorList>
            <person name="Pombert J.-F."/>
            <person name="Haag K.L."/>
            <person name="Ebert D."/>
        </authorList>
    </citation>
    <scope>NUCLEOTIDE SEQUENCE [LARGE SCALE GENOMIC DNA]</scope>
    <source>
        <strain evidence="8">BE-OM-2</strain>
    </source>
</reference>
<dbReference type="AlphaFoldDB" id="A0A4Q9L5M9"/>
<dbReference type="GO" id="GO:0000287">
    <property type="term" value="F:magnesium ion binding"/>
    <property type="evidence" value="ECO:0007669"/>
    <property type="project" value="UniProtKB-UniRule"/>
</dbReference>
<proteinExistence type="inferred from homology"/>
<evidence type="ECO:0000313" key="9">
    <source>
        <dbReference type="Proteomes" id="UP000291404"/>
    </source>
</evidence>
<evidence type="ECO:0000256" key="1">
    <source>
        <dbReference type="ARBA" id="ARBA00005142"/>
    </source>
</evidence>
<comment type="cofactor">
    <cofactor evidence="6">
        <name>Mg(2+)</name>
        <dbReference type="ChEBI" id="CHEBI:18420"/>
    </cofactor>
</comment>
<keyword evidence="4 6" id="KW-0378">Hydrolase</keyword>
<dbReference type="Gene3D" id="2.70.40.10">
    <property type="match status" value="1"/>
</dbReference>
<comment type="caution">
    <text evidence="8">The sequence shown here is derived from an EMBL/GenBank/DDBJ whole genome shotgun (WGS) entry which is preliminary data.</text>
</comment>
<dbReference type="InterPro" id="IPR036157">
    <property type="entry name" value="dUTPase-like_sf"/>
</dbReference>